<comment type="caution">
    <text evidence="1">The sequence shown here is derived from an EMBL/GenBank/DDBJ whole genome shotgun (WGS) entry which is preliminary data.</text>
</comment>
<gene>
    <name evidence="1" type="ORF">NLG97_g5644</name>
</gene>
<accession>A0ACC1QTR7</accession>
<organism evidence="1 2">
    <name type="scientific">Lecanicillium saksenae</name>
    <dbReference type="NCBI Taxonomy" id="468837"/>
    <lineage>
        <taxon>Eukaryota</taxon>
        <taxon>Fungi</taxon>
        <taxon>Dikarya</taxon>
        <taxon>Ascomycota</taxon>
        <taxon>Pezizomycotina</taxon>
        <taxon>Sordariomycetes</taxon>
        <taxon>Hypocreomycetidae</taxon>
        <taxon>Hypocreales</taxon>
        <taxon>Cordycipitaceae</taxon>
        <taxon>Lecanicillium</taxon>
    </lineage>
</organism>
<proteinExistence type="predicted"/>
<keyword evidence="2" id="KW-1185">Reference proteome</keyword>
<protein>
    <submittedName>
        <fullName evidence="1">Uncharacterized protein</fullName>
    </submittedName>
</protein>
<dbReference type="Proteomes" id="UP001148737">
    <property type="component" value="Unassembled WGS sequence"/>
</dbReference>
<name>A0ACC1QTR7_9HYPO</name>
<evidence type="ECO:0000313" key="1">
    <source>
        <dbReference type="EMBL" id="KAJ3491161.1"/>
    </source>
</evidence>
<sequence length="197" mass="21055">MSPRVALFIIDVQNALASFPDSRVPHAERLITVLEEILDAVRSFPVPSNPRQTPPLIVFAQHSQPPEDGALVRGTEPWKLRFAPVQGNSNEMLVHKTTGDAFASNPTLASELRAAGVTHVITLGLLSECCVQETALGAFGAGFQVSILEGAHSTYNAGDATALEIEKEVEELVRSHGGQSMPYTAALDKWRAAGAVC</sequence>
<dbReference type="EMBL" id="JANAKD010000656">
    <property type="protein sequence ID" value="KAJ3491161.1"/>
    <property type="molecule type" value="Genomic_DNA"/>
</dbReference>
<reference evidence="1" key="1">
    <citation type="submission" date="2022-07" db="EMBL/GenBank/DDBJ databases">
        <title>Genome Sequence of Lecanicillium saksenae.</title>
        <authorList>
            <person name="Buettner E."/>
        </authorList>
    </citation>
    <scope>NUCLEOTIDE SEQUENCE</scope>
    <source>
        <strain evidence="1">VT-O1</strain>
    </source>
</reference>
<evidence type="ECO:0000313" key="2">
    <source>
        <dbReference type="Proteomes" id="UP001148737"/>
    </source>
</evidence>